<name>A0A0N7GFE5_9CAUD</name>
<dbReference type="Proteomes" id="UP000204254">
    <property type="component" value="Segment"/>
</dbReference>
<dbReference type="KEGG" id="vg:26636970"/>
<protein>
    <recommendedName>
        <fullName evidence="3">Tail terminator</fullName>
    </recommendedName>
</protein>
<dbReference type="Pfam" id="PF12691">
    <property type="entry name" value="Phage_tail_terminator_6"/>
    <property type="match status" value="1"/>
</dbReference>
<dbReference type="InterPro" id="IPR024411">
    <property type="entry name" value="Tail_terminator_phage"/>
</dbReference>
<accession>A0A0N7GFE5</accession>
<dbReference type="GeneID" id="26636970"/>
<gene>
    <name evidence="1" type="ORF">TRIPP_12</name>
</gene>
<dbReference type="RefSeq" id="YP_009210532.1">
    <property type="nucleotide sequence ID" value="NC_028930.1"/>
</dbReference>
<dbReference type="EMBL" id="KT755656">
    <property type="protein sequence ID" value="ALH46385.1"/>
    <property type="molecule type" value="Genomic_DNA"/>
</dbReference>
<evidence type="ECO:0008006" key="3">
    <source>
        <dbReference type="Google" id="ProtNLM"/>
    </source>
</evidence>
<organism evidence="1 2">
    <name type="scientific">Paenibacillus phage Tripp</name>
    <dbReference type="NCBI Taxonomy" id="1718161"/>
    <lineage>
        <taxon>Viruses</taxon>
        <taxon>Duplodnaviria</taxon>
        <taxon>Heunggongvirae</taxon>
        <taxon>Uroviricota</taxon>
        <taxon>Caudoviricetes</taxon>
        <taxon>Halcyonevirus</taxon>
        <taxon>Halcyonevirus tripp</taxon>
    </lineage>
</organism>
<keyword evidence="2" id="KW-1185">Reference proteome</keyword>
<sequence>MKIQELIAWIEQIAPGTYFPFMFPTTGPDACSVVTLQAGSAKDRDTGASFPAFQVLVRGAARDFEETEARAYAIFNTIANRKEQRIGADSVVVIYPVGSVPFFIGVDEVQRPVFSMNFNLIIRP</sequence>
<reference evidence="1 2" key="1">
    <citation type="journal article" date="2016" name="Genome Announc.">
        <title>Paenibacillus larvae Phage Tripp Genome Has 378-Base-Pair Terminal Repeats.</title>
        <authorList>
            <person name="Abraham J."/>
            <person name="Bousquet A.C."/>
            <person name="Bruff E."/>
            <person name="Carson N."/>
            <person name="Clark A."/>
            <person name="Connell A."/>
            <person name="Davis Z."/>
            <person name="Dums J."/>
            <person name="Everington C."/>
            <person name="Groth A."/>
            <person name="Hawes N."/>
            <person name="McArthur N."/>
            <person name="McKenney C."/>
            <person name="Oufkir A."/>
            <person name="Pearce B."/>
            <person name="Rampal S."/>
            <person name="Rozier H."/>
            <person name="Schaff J."/>
            <person name="Slehria T."/>
            <person name="Carson S."/>
            <person name="Miller E.S."/>
        </authorList>
    </citation>
    <scope>NUCLEOTIDE SEQUENCE [LARGE SCALE GENOMIC DNA]</scope>
</reference>
<proteinExistence type="predicted"/>
<evidence type="ECO:0000313" key="2">
    <source>
        <dbReference type="Proteomes" id="UP000204254"/>
    </source>
</evidence>
<evidence type="ECO:0000313" key="1">
    <source>
        <dbReference type="EMBL" id="ALH46385.1"/>
    </source>
</evidence>